<dbReference type="AlphaFoldDB" id="A0A934NBK4"/>
<dbReference type="Proteomes" id="UP000606991">
    <property type="component" value="Unassembled WGS sequence"/>
</dbReference>
<dbReference type="PANTHER" id="PTHR43441:SF2">
    <property type="entry name" value="FAMILY ACETYLTRANSFERASE, PUTATIVE (AFU_ORTHOLOGUE AFUA_7G00850)-RELATED"/>
    <property type="match status" value="1"/>
</dbReference>
<gene>
    <name evidence="2" type="ORF">JF886_16390</name>
</gene>
<dbReference type="InterPro" id="IPR016181">
    <property type="entry name" value="Acyl_CoA_acyltransferase"/>
</dbReference>
<evidence type="ECO:0000313" key="2">
    <source>
        <dbReference type="EMBL" id="MBJ7596407.1"/>
    </source>
</evidence>
<dbReference type="InterPro" id="IPR000182">
    <property type="entry name" value="GNAT_dom"/>
</dbReference>
<dbReference type="Gene3D" id="3.40.630.30">
    <property type="match status" value="1"/>
</dbReference>
<dbReference type="InterPro" id="IPR051908">
    <property type="entry name" value="Ribosomal_N-acetyltransferase"/>
</dbReference>
<dbReference type="PROSITE" id="PS51186">
    <property type="entry name" value="GNAT"/>
    <property type="match status" value="1"/>
</dbReference>
<dbReference type="GO" id="GO:0008999">
    <property type="term" value="F:protein-N-terminal-alanine acetyltransferase activity"/>
    <property type="evidence" value="ECO:0007669"/>
    <property type="project" value="TreeGrafter"/>
</dbReference>
<reference evidence="2 3" key="1">
    <citation type="submission" date="2020-10" db="EMBL/GenBank/DDBJ databases">
        <title>Ca. Dormibacterota MAGs.</title>
        <authorList>
            <person name="Montgomery K."/>
        </authorList>
    </citation>
    <scope>NUCLEOTIDE SEQUENCE [LARGE SCALE GENOMIC DNA]</scope>
    <source>
        <strain evidence="2">SC8812_S17_18</strain>
    </source>
</reference>
<sequence length="188" mass="20495">MTGSGDRLWAGIPISGEGLVLREWTSADVSAIVALFDDPDIAYRLPVASPFDQAAAQDFIEHARQARLDGSRLQLAITDEEDLPQGEVSFTLQTASIGYMVGAAYRGTGVAARGLRLLTSFAHRMGITTVYLTAEPDNLASIAVARRVGYERTEAKPIMVEDKGRRYALHTWTHSLSQDDAVQMRTSP</sequence>
<dbReference type="SUPFAM" id="SSF55729">
    <property type="entry name" value="Acyl-CoA N-acyltransferases (Nat)"/>
    <property type="match status" value="1"/>
</dbReference>
<organism evidence="2 3">
    <name type="scientific">Candidatus Aeolococcus gillhamiae</name>
    <dbReference type="NCBI Taxonomy" id="3127015"/>
    <lineage>
        <taxon>Bacteria</taxon>
        <taxon>Bacillati</taxon>
        <taxon>Candidatus Dormiibacterota</taxon>
        <taxon>Candidatus Dormibacteria</taxon>
        <taxon>Candidatus Aeolococcales</taxon>
        <taxon>Candidatus Aeolococcaceae</taxon>
        <taxon>Candidatus Aeolococcus</taxon>
    </lineage>
</organism>
<dbReference type="Pfam" id="PF13302">
    <property type="entry name" value="Acetyltransf_3"/>
    <property type="match status" value="1"/>
</dbReference>
<comment type="caution">
    <text evidence="2">The sequence shown here is derived from an EMBL/GenBank/DDBJ whole genome shotgun (WGS) entry which is preliminary data.</text>
</comment>
<feature type="domain" description="N-acetyltransferase" evidence="1">
    <location>
        <begin position="19"/>
        <end position="179"/>
    </location>
</feature>
<dbReference type="PANTHER" id="PTHR43441">
    <property type="entry name" value="RIBOSOMAL-PROTEIN-SERINE ACETYLTRANSFERASE"/>
    <property type="match status" value="1"/>
</dbReference>
<evidence type="ECO:0000313" key="3">
    <source>
        <dbReference type="Proteomes" id="UP000606991"/>
    </source>
</evidence>
<dbReference type="EMBL" id="JAEKNS010000162">
    <property type="protein sequence ID" value="MBJ7596407.1"/>
    <property type="molecule type" value="Genomic_DNA"/>
</dbReference>
<accession>A0A934NBK4</accession>
<proteinExistence type="predicted"/>
<dbReference type="RefSeq" id="WP_337314419.1">
    <property type="nucleotide sequence ID" value="NZ_JAEKNS010000162.1"/>
</dbReference>
<name>A0A934NBK4_9BACT</name>
<evidence type="ECO:0000259" key="1">
    <source>
        <dbReference type="PROSITE" id="PS51186"/>
    </source>
</evidence>
<dbReference type="GO" id="GO:0005737">
    <property type="term" value="C:cytoplasm"/>
    <property type="evidence" value="ECO:0007669"/>
    <property type="project" value="TreeGrafter"/>
</dbReference>
<dbReference type="GO" id="GO:1990189">
    <property type="term" value="F:protein N-terminal-serine acetyltransferase activity"/>
    <property type="evidence" value="ECO:0007669"/>
    <property type="project" value="TreeGrafter"/>
</dbReference>
<protein>
    <submittedName>
        <fullName evidence="2">GNAT family N-acetyltransferase</fullName>
    </submittedName>
</protein>